<dbReference type="Gene3D" id="1.10.10.60">
    <property type="entry name" value="Homeodomain-like"/>
    <property type="match status" value="1"/>
</dbReference>
<evidence type="ECO:0000256" key="1">
    <source>
        <dbReference type="ARBA" id="ARBA00022612"/>
    </source>
</evidence>
<dbReference type="Pfam" id="PF03592">
    <property type="entry name" value="Terminase_2"/>
    <property type="match status" value="1"/>
</dbReference>
<dbReference type="Gene3D" id="1.10.10.1400">
    <property type="entry name" value="Terminase, small subunit, N-terminal DNA-binding domain, HTH motif"/>
    <property type="match status" value="1"/>
</dbReference>
<keyword evidence="1" id="KW-1188">Viral release from host cell</keyword>
<reference evidence="3" key="1">
    <citation type="journal article" date="2021" name="Proc. Natl. Acad. Sci. U.S.A.">
        <title>A Catalog of Tens of Thousands of Viruses from Human Metagenomes Reveals Hidden Associations with Chronic Diseases.</title>
        <authorList>
            <person name="Tisza M.J."/>
            <person name="Buck C.B."/>
        </authorList>
    </citation>
    <scope>NUCLEOTIDE SEQUENCE</scope>
    <source>
        <strain evidence="3">Ctoyo6</strain>
    </source>
</reference>
<organism evidence="3">
    <name type="scientific">Siphoviridae sp. ctoyo6</name>
    <dbReference type="NCBI Taxonomy" id="2825674"/>
    <lineage>
        <taxon>Viruses</taxon>
        <taxon>Duplodnaviria</taxon>
        <taxon>Heunggongvirae</taxon>
        <taxon>Uroviricota</taxon>
        <taxon>Caudoviricetes</taxon>
    </lineage>
</organism>
<evidence type="ECO:0000313" key="3">
    <source>
        <dbReference type="EMBL" id="DAF88857.1"/>
    </source>
</evidence>
<sequence length="296" mass="34024">MYRLFFVLSEKGSEIVENYQKAEQDYKAGMKYKDIAEKYGTTINTVKSWKKRYAWSREEGAHKTEKVCTQKSKGAHKKAALIDDGTKGTLKNDDLTPEQQMFCIYYSRTFNATQSYINAYRCQYSTALTNGPALLGNTRIKNEIERLKEIKRQQIVAGADDIVELQMRIAFADIGNYLSFGQKEITDPDTGENFMVSTVDLKESGNTDTQLIHEVKRGKDGVSVKLADKQKAIDWLTKYFLMHPESKYKAEYERKRAEVKDNAGEEILKNMQTIADILKNPAANRRIEDFEEKENE</sequence>
<dbReference type="PANTHER" id="PTHR41328">
    <property type="entry name" value="TERMINASE SMALL SUBUNIT-RELATED"/>
    <property type="match status" value="1"/>
</dbReference>
<proteinExistence type="predicted"/>
<dbReference type="PANTHER" id="PTHR41328:SF3">
    <property type="entry name" value="PBSX PHAGE TERMINASE SMALL SUBUNIT"/>
    <property type="match status" value="1"/>
</dbReference>
<protein>
    <submittedName>
        <fullName evidence="3">Terminase small subunit</fullName>
    </submittedName>
</protein>
<dbReference type="GO" id="GO:0051276">
    <property type="term" value="P:chromosome organization"/>
    <property type="evidence" value="ECO:0007669"/>
    <property type="project" value="InterPro"/>
</dbReference>
<evidence type="ECO:0000256" key="2">
    <source>
        <dbReference type="ARBA" id="ARBA00023219"/>
    </source>
</evidence>
<accession>A0A8S5U305</accession>
<name>A0A8S5U305_9CAUD</name>
<keyword evidence="2" id="KW-0231">Viral genome packaging</keyword>
<dbReference type="EMBL" id="BK015998">
    <property type="protein sequence ID" value="DAF88857.1"/>
    <property type="molecule type" value="Genomic_DNA"/>
</dbReference>
<dbReference type="Pfam" id="PF13384">
    <property type="entry name" value="HTH_23"/>
    <property type="match status" value="1"/>
</dbReference>
<dbReference type="InterPro" id="IPR052404">
    <property type="entry name" value="SPP1-like_terminase"/>
</dbReference>
<dbReference type="InterPro" id="IPR005335">
    <property type="entry name" value="Terminase_ssu"/>
</dbReference>
<dbReference type="InterPro" id="IPR038713">
    <property type="entry name" value="Terminase_Gp1_N_sf"/>
</dbReference>